<dbReference type="GO" id="GO:0006887">
    <property type="term" value="P:exocytosis"/>
    <property type="evidence" value="ECO:0007669"/>
    <property type="project" value="UniProtKB-KW"/>
</dbReference>
<dbReference type="EMBL" id="JAZDWU010000007">
    <property type="protein sequence ID" value="KAK9995403.1"/>
    <property type="molecule type" value="Genomic_DNA"/>
</dbReference>
<keyword evidence="3" id="KW-0653">Protein transport</keyword>
<dbReference type="AlphaFoldDB" id="A0AAW2CD61"/>
<comment type="caution">
    <text evidence="5">The sequence shown here is derived from an EMBL/GenBank/DDBJ whole genome shotgun (WGS) entry which is preliminary data.</text>
</comment>
<dbReference type="Gene3D" id="1.20.1280.170">
    <property type="entry name" value="Exocyst complex component Exo70"/>
    <property type="match status" value="1"/>
</dbReference>
<evidence type="ECO:0000313" key="5">
    <source>
        <dbReference type="EMBL" id="KAK9995403.1"/>
    </source>
</evidence>
<evidence type="ECO:0000313" key="6">
    <source>
        <dbReference type="Proteomes" id="UP001459277"/>
    </source>
</evidence>
<name>A0AAW2CD61_9ROSI</name>
<organism evidence="5 6">
    <name type="scientific">Lithocarpus litseifolius</name>
    <dbReference type="NCBI Taxonomy" id="425828"/>
    <lineage>
        <taxon>Eukaryota</taxon>
        <taxon>Viridiplantae</taxon>
        <taxon>Streptophyta</taxon>
        <taxon>Embryophyta</taxon>
        <taxon>Tracheophyta</taxon>
        <taxon>Spermatophyta</taxon>
        <taxon>Magnoliopsida</taxon>
        <taxon>eudicotyledons</taxon>
        <taxon>Gunneridae</taxon>
        <taxon>Pentapetalae</taxon>
        <taxon>rosids</taxon>
        <taxon>fabids</taxon>
        <taxon>Fagales</taxon>
        <taxon>Fagaceae</taxon>
        <taxon>Lithocarpus</taxon>
    </lineage>
</organism>
<reference evidence="5 6" key="1">
    <citation type="submission" date="2024-01" db="EMBL/GenBank/DDBJ databases">
        <title>A telomere-to-telomere, gap-free genome of sweet tea (Lithocarpus litseifolius).</title>
        <authorList>
            <person name="Zhou J."/>
        </authorList>
    </citation>
    <scope>NUCLEOTIDE SEQUENCE [LARGE SCALE GENOMIC DNA]</scope>
    <source>
        <strain evidence="5">Zhou-2022a</strain>
        <tissue evidence="5">Leaf</tissue>
    </source>
</reference>
<dbReference type="GO" id="GO:0015031">
    <property type="term" value="P:protein transport"/>
    <property type="evidence" value="ECO:0007669"/>
    <property type="project" value="UniProtKB-KW"/>
</dbReference>
<dbReference type="SUPFAM" id="SSF74788">
    <property type="entry name" value="Cullin repeat-like"/>
    <property type="match status" value="1"/>
</dbReference>
<keyword evidence="6" id="KW-1185">Reference proteome</keyword>
<dbReference type="Proteomes" id="UP001459277">
    <property type="component" value="Unassembled WGS sequence"/>
</dbReference>
<dbReference type="InterPro" id="IPR016159">
    <property type="entry name" value="Cullin_repeat-like_dom_sf"/>
</dbReference>
<evidence type="ECO:0000256" key="2">
    <source>
        <dbReference type="ARBA" id="ARBA00022448"/>
    </source>
</evidence>
<evidence type="ECO:0000256" key="1">
    <source>
        <dbReference type="ARBA" id="ARBA00006756"/>
    </source>
</evidence>
<protein>
    <recommendedName>
        <fullName evidence="3">Exocyst subunit Exo70 family protein</fullName>
    </recommendedName>
</protein>
<dbReference type="GO" id="GO:0005546">
    <property type="term" value="F:phosphatidylinositol-4,5-bisphosphate binding"/>
    <property type="evidence" value="ECO:0007669"/>
    <property type="project" value="InterPro"/>
</dbReference>
<evidence type="ECO:0000256" key="3">
    <source>
        <dbReference type="RuleBase" id="RU365026"/>
    </source>
</evidence>
<comment type="function">
    <text evidence="3">Component of the exocyst complex.</text>
</comment>
<comment type="similarity">
    <text evidence="1 3">Belongs to the EXO70 family.</text>
</comment>
<dbReference type="InterPro" id="IPR004140">
    <property type="entry name" value="Exo70"/>
</dbReference>
<proteinExistence type="inferred from homology"/>
<dbReference type="GO" id="GO:0000145">
    <property type="term" value="C:exocyst"/>
    <property type="evidence" value="ECO:0007669"/>
    <property type="project" value="InterPro"/>
</dbReference>
<gene>
    <name evidence="5" type="ORF">SO802_020089</name>
</gene>
<evidence type="ECO:0000259" key="4">
    <source>
        <dbReference type="Pfam" id="PF03081"/>
    </source>
</evidence>
<feature type="domain" description="Exocyst complex subunit Exo70 C-terminal" evidence="4">
    <location>
        <begin position="13"/>
        <end position="246"/>
    </location>
</feature>
<keyword evidence="3" id="KW-0268">Exocytosis</keyword>
<accession>A0AAW2CD61</accession>
<dbReference type="InterPro" id="IPR046364">
    <property type="entry name" value="Exo70_C"/>
</dbReference>
<dbReference type="Pfam" id="PF03081">
    <property type="entry name" value="Exo70_C"/>
    <property type="match status" value="1"/>
</dbReference>
<sequence>MTLWQYTKNGTLKKLMESGDIHPLTQTMMNYMKLIVDHSDTQNFFKIGEDDDQLVALRNHYSNSLKMNPVASQWLVVVRNLETYLEKKSKLYADGALRCIFLMNNILYMKQVVKDMDLGGLLLGDNWVRKRHGQIRQYAMSYLRASWTKVLDCLNDRGIPWSWSNKASTVALQERLKNFNACFEEIYNVQTAWIVPDAQLREELRISILETVIPAYRLFMGRFGNQVESGRHVEKYYTADNLENYLFDLFEGSPRTLVSINPPPRDILTRPVAV</sequence>
<keyword evidence="2 3" id="KW-0813">Transport</keyword>
<dbReference type="PANTHER" id="PTHR12542">
    <property type="entry name" value="EXOCYST COMPLEX PROTEIN EXO70"/>
    <property type="match status" value="1"/>
</dbReference>
<dbReference type="PANTHER" id="PTHR12542:SF142">
    <property type="entry name" value="EXOCYST SUBUNIT EXO70 FAMILY PROTEIN"/>
    <property type="match status" value="1"/>
</dbReference>